<evidence type="ECO:0000313" key="2">
    <source>
        <dbReference type="Proteomes" id="UP001175211"/>
    </source>
</evidence>
<gene>
    <name evidence="1" type="ORF">EV420DRAFT_1650786</name>
</gene>
<dbReference type="EMBL" id="JAUEPS010000082">
    <property type="protein sequence ID" value="KAK0439741.1"/>
    <property type="molecule type" value="Genomic_DNA"/>
</dbReference>
<protein>
    <submittedName>
        <fullName evidence="1">Uncharacterized protein</fullName>
    </submittedName>
</protein>
<proteinExistence type="predicted"/>
<comment type="caution">
    <text evidence="1">The sequence shown here is derived from an EMBL/GenBank/DDBJ whole genome shotgun (WGS) entry which is preliminary data.</text>
</comment>
<dbReference type="GeneID" id="85362045"/>
<accession>A0AA39MLZ9</accession>
<organism evidence="1 2">
    <name type="scientific">Armillaria tabescens</name>
    <name type="common">Ringless honey mushroom</name>
    <name type="synonym">Agaricus tabescens</name>
    <dbReference type="NCBI Taxonomy" id="1929756"/>
    <lineage>
        <taxon>Eukaryota</taxon>
        <taxon>Fungi</taxon>
        <taxon>Dikarya</taxon>
        <taxon>Basidiomycota</taxon>
        <taxon>Agaricomycotina</taxon>
        <taxon>Agaricomycetes</taxon>
        <taxon>Agaricomycetidae</taxon>
        <taxon>Agaricales</taxon>
        <taxon>Marasmiineae</taxon>
        <taxon>Physalacriaceae</taxon>
        <taxon>Desarmillaria</taxon>
    </lineage>
</organism>
<dbReference type="Proteomes" id="UP001175211">
    <property type="component" value="Unassembled WGS sequence"/>
</dbReference>
<sequence length="544" mass="62453">MPLLSIEHNRRAKERVRGIFAADFDLTSIDVSSKESYNRDVNDYDEWYSHPCIYGLLELEVVASRRLRMAEIRAGQDLFYQAQLQALHKDEAYWDMWKSCNSLRLANVSLLLAAKPDTVSSPEMRFPLEIQFLFISACAATHGELKNLCSVCKAWNQEVLTKCAFFGSLVFKNRQNDARACRRVEYWLCSSIRSLGVEDTITSITLYKWTIDSHCWFLHILNCVTDVKIISSGRWPWLYCLPNTVQKLLVRDTNICADTTNNRNSWDGKTWRVDHDVLASPFPPVPKYSCVLSELAVYDDGPRYANIDHIIDGITGPLEEILAASDVNTAWPRRLDATKVLTLQLGFGDSVDINPDVWNVWSLCVHDLTIGATDDDHDAVVSLVDFIHLDDLHLEMDLGSRSFLWALQVIRTWSESEKSSFELVIYDDKALESIDERRCTLEVQDADTGWWSDCDSWQIWWNFFTDTLLEGFSPCSENHGTRFHGKFVVAFITSEVLVGLPPPSSHFAYAGKLLEAYHMRVRWLKLQEPETTVRLLPFEAYRSF</sequence>
<dbReference type="RefSeq" id="XP_060323383.1">
    <property type="nucleotide sequence ID" value="XM_060478497.1"/>
</dbReference>
<name>A0AA39MLZ9_ARMTA</name>
<evidence type="ECO:0000313" key="1">
    <source>
        <dbReference type="EMBL" id="KAK0439741.1"/>
    </source>
</evidence>
<dbReference type="AlphaFoldDB" id="A0AA39MLZ9"/>
<reference evidence="1" key="1">
    <citation type="submission" date="2023-06" db="EMBL/GenBank/DDBJ databases">
        <authorList>
            <consortium name="Lawrence Berkeley National Laboratory"/>
            <person name="Ahrendt S."/>
            <person name="Sahu N."/>
            <person name="Indic B."/>
            <person name="Wong-Bajracharya J."/>
            <person name="Merenyi Z."/>
            <person name="Ke H.-M."/>
            <person name="Monk M."/>
            <person name="Kocsube S."/>
            <person name="Drula E."/>
            <person name="Lipzen A."/>
            <person name="Balint B."/>
            <person name="Henrissat B."/>
            <person name="Andreopoulos B."/>
            <person name="Martin F.M."/>
            <person name="Harder C.B."/>
            <person name="Rigling D."/>
            <person name="Ford K.L."/>
            <person name="Foster G.D."/>
            <person name="Pangilinan J."/>
            <person name="Papanicolaou A."/>
            <person name="Barry K."/>
            <person name="LaButti K."/>
            <person name="Viragh M."/>
            <person name="Koriabine M."/>
            <person name="Yan M."/>
            <person name="Riley R."/>
            <person name="Champramary S."/>
            <person name="Plett K.L."/>
            <person name="Tsai I.J."/>
            <person name="Slot J."/>
            <person name="Sipos G."/>
            <person name="Plett J."/>
            <person name="Nagy L.G."/>
            <person name="Grigoriev I.V."/>
        </authorList>
    </citation>
    <scope>NUCLEOTIDE SEQUENCE</scope>
    <source>
        <strain evidence="1">CCBAS 213</strain>
    </source>
</reference>
<keyword evidence="2" id="KW-1185">Reference proteome</keyword>